<evidence type="ECO:0000313" key="2">
    <source>
        <dbReference type="EMBL" id="GKV31841.1"/>
    </source>
</evidence>
<protein>
    <submittedName>
        <fullName evidence="2">Uncharacterized protein</fullName>
    </submittedName>
</protein>
<reference evidence="2 3" key="1">
    <citation type="journal article" date="2021" name="Commun. Biol.">
        <title>The genome of Shorea leprosula (Dipterocarpaceae) highlights the ecological relevance of drought in aseasonal tropical rainforests.</title>
        <authorList>
            <person name="Ng K.K.S."/>
            <person name="Kobayashi M.J."/>
            <person name="Fawcett J.A."/>
            <person name="Hatakeyama M."/>
            <person name="Paape T."/>
            <person name="Ng C.H."/>
            <person name="Ang C.C."/>
            <person name="Tnah L.H."/>
            <person name="Lee C.T."/>
            <person name="Nishiyama T."/>
            <person name="Sese J."/>
            <person name="O'Brien M.J."/>
            <person name="Copetti D."/>
            <person name="Mohd Noor M.I."/>
            <person name="Ong R.C."/>
            <person name="Putra M."/>
            <person name="Sireger I.Z."/>
            <person name="Indrioko S."/>
            <person name="Kosugi Y."/>
            <person name="Izuno A."/>
            <person name="Isagi Y."/>
            <person name="Lee S.L."/>
            <person name="Shimizu K.K."/>
        </authorList>
    </citation>
    <scope>NUCLEOTIDE SEQUENCE [LARGE SCALE GENOMIC DNA]</scope>
    <source>
        <strain evidence="2">214</strain>
    </source>
</reference>
<organism evidence="2 3">
    <name type="scientific">Rubroshorea leprosula</name>
    <dbReference type="NCBI Taxonomy" id="152421"/>
    <lineage>
        <taxon>Eukaryota</taxon>
        <taxon>Viridiplantae</taxon>
        <taxon>Streptophyta</taxon>
        <taxon>Embryophyta</taxon>
        <taxon>Tracheophyta</taxon>
        <taxon>Spermatophyta</taxon>
        <taxon>Magnoliopsida</taxon>
        <taxon>eudicotyledons</taxon>
        <taxon>Gunneridae</taxon>
        <taxon>Pentapetalae</taxon>
        <taxon>rosids</taxon>
        <taxon>malvids</taxon>
        <taxon>Malvales</taxon>
        <taxon>Dipterocarpaceae</taxon>
        <taxon>Rubroshorea</taxon>
    </lineage>
</organism>
<proteinExistence type="predicted"/>
<evidence type="ECO:0000313" key="3">
    <source>
        <dbReference type="Proteomes" id="UP001054252"/>
    </source>
</evidence>
<name>A0AAV5L4F7_9ROSI</name>
<gene>
    <name evidence="2" type="ORF">SLEP1_g40504</name>
</gene>
<evidence type="ECO:0000256" key="1">
    <source>
        <dbReference type="SAM" id="MobiDB-lite"/>
    </source>
</evidence>
<accession>A0AAV5L4F7</accession>
<dbReference type="Proteomes" id="UP001054252">
    <property type="component" value="Unassembled WGS sequence"/>
</dbReference>
<feature type="region of interest" description="Disordered" evidence="1">
    <location>
        <begin position="1"/>
        <end position="20"/>
    </location>
</feature>
<dbReference type="EMBL" id="BPVZ01000093">
    <property type="protein sequence ID" value="GKV31841.1"/>
    <property type="molecule type" value="Genomic_DNA"/>
</dbReference>
<comment type="caution">
    <text evidence="2">The sequence shown here is derived from an EMBL/GenBank/DDBJ whole genome shotgun (WGS) entry which is preliminary data.</text>
</comment>
<sequence>MTSPVSQQMIEEIDPIQSTNDAAKERNEFEGLEFTSDVAISHDVAEGEEHGELLGKAGEWMPYEGMQFP</sequence>
<dbReference type="AlphaFoldDB" id="A0AAV5L4F7"/>
<keyword evidence="3" id="KW-1185">Reference proteome</keyword>
<feature type="region of interest" description="Disordered" evidence="1">
    <location>
        <begin position="45"/>
        <end position="69"/>
    </location>
</feature>